<feature type="signal peptide" evidence="4">
    <location>
        <begin position="1"/>
        <end position="25"/>
    </location>
</feature>
<keyword evidence="4" id="KW-0732">Signal</keyword>
<protein>
    <submittedName>
        <fullName evidence="6">Polyvinylalcohol dehydrogenase</fullName>
    </submittedName>
</protein>
<keyword evidence="3" id="KW-0560">Oxidoreductase</keyword>
<evidence type="ECO:0000259" key="5">
    <source>
        <dbReference type="Pfam" id="PF13360"/>
    </source>
</evidence>
<evidence type="ECO:0000313" key="7">
    <source>
        <dbReference type="Proteomes" id="UP000288805"/>
    </source>
</evidence>
<evidence type="ECO:0000256" key="3">
    <source>
        <dbReference type="ARBA" id="ARBA00023002"/>
    </source>
</evidence>
<reference evidence="6 7" key="1">
    <citation type="journal article" date="2018" name="PLoS Genet.">
        <title>Population sequencing reveals clonal diversity and ancestral inbreeding in the grapevine cultivar Chardonnay.</title>
        <authorList>
            <person name="Roach M.J."/>
            <person name="Johnson D.L."/>
            <person name="Bohlmann J."/>
            <person name="van Vuuren H.J."/>
            <person name="Jones S.J."/>
            <person name="Pretorius I.S."/>
            <person name="Schmidt S.A."/>
            <person name="Borneman A.R."/>
        </authorList>
    </citation>
    <scope>NUCLEOTIDE SEQUENCE [LARGE SCALE GENOMIC DNA]</scope>
    <source>
        <strain evidence="7">cv. Chardonnay</strain>
        <tissue evidence="6">Leaf</tissue>
    </source>
</reference>
<dbReference type="SMART" id="SM00564">
    <property type="entry name" value="PQQ"/>
    <property type="match status" value="6"/>
</dbReference>
<comment type="similarity">
    <text evidence="2">Belongs to the bacterial PQQ dehydrogenase family.</text>
</comment>
<dbReference type="InterPro" id="IPR011047">
    <property type="entry name" value="Quinoprotein_ADH-like_sf"/>
</dbReference>
<accession>A0A438GHJ3</accession>
<dbReference type="PANTHER" id="PTHR32303:SF10">
    <property type="entry name" value="OUTER MEMBRANE PROTEIN ASSEMBLY FACTOR BAMB"/>
    <property type="match status" value="1"/>
</dbReference>
<dbReference type="GO" id="GO:0016491">
    <property type="term" value="F:oxidoreductase activity"/>
    <property type="evidence" value="ECO:0007669"/>
    <property type="project" value="UniProtKB-KW"/>
</dbReference>
<evidence type="ECO:0000256" key="1">
    <source>
        <dbReference type="ARBA" id="ARBA00001931"/>
    </source>
</evidence>
<dbReference type="PANTHER" id="PTHR32303">
    <property type="entry name" value="QUINOPROTEIN ALCOHOL DEHYDROGENASE (CYTOCHROME C)"/>
    <property type="match status" value="1"/>
</dbReference>
<evidence type="ECO:0000256" key="4">
    <source>
        <dbReference type="SAM" id="SignalP"/>
    </source>
</evidence>
<evidence type="ECO:0000313" key="6">
    <source>
        <dbReference type="EMBL" id="RVW71676.1"/>
    </source>
</evidence>
<feature type="chain" id="PRO_5019549378" evidence="4">
    <location>
        <begin position="26"/>
        <end position="517"/>
    </location>
</feature>
<dbReference type="Pfam" id="PF13360">
    <property type="entry name" value="PQQ_2"/>
    <property type="match status" value="2"/>
</dbReference>
<gene>
    <name evidence="6" type="primary">pvaA_5</name>
    <name evidence="6" type="ORF">CK203_052105</name>
</gene>
<comment type="cofactor">
    <cofactor evidence="1">
        <name>pyrroloquinoline quinone</name>
        <dbReference type="ChEBI" id="CHEBI:58442"/>
    </cofactor>
</comment>
<organism evidence="6 7">
    <name type="scientific">Vitis vinifera</name>
    <name type="common">Grape</name>
    <dbReference type="NCBI Taxonomy" id="29760"/>
    <lineage>
        <taxon>Eukaryota</taxon>
        <taxon>Viridiplantae</taxon>
        <taxon>Streptophyta</taxon>
        <taxon>Embryophyta</taxon>
        <taxon>Tracheophyta</taxon>
        <taxon>Spermatophyta</taxon>
        <taxon>Magnoliopsida</taxon>
        <taxon>eudicotyledons</taxon>
        <taxon>Gunneridae</taxon>
        <taxon>Pentapetalae</taxon>
        <taxon>rosids</taxon>
        <taxon>Vitales</taxon>
        <taxon>Vitaceae</taxon>
        <taxon>Viteae</taxon>
        <taxon>Vitis</taxon>
    </lineage>
</organism>
<dbReference type="Proteomes" id="UP000288805">
    <property type="component" value="Unassembled WGS sequence"/>
</dbReference>
<feature type="domain" description="Pyrrolo-quinoline quinone repeat" evidence="5">
    <location>
        <begin position="413"/>
        <end position="491"/>
    </location>
</feature>
<dbReference type="EMBL" id="QGNW01000433">
    <property type="protein sequence ID" value="RVW71676.1"/>
    <property type="molecule type" value="Genomic_DNA"/>
</dbReference>
<name>A0A438GHJ3_VITVI</name>
<sequence length="517" mass="55595">MEPHQCNPFALFLCMFWLLIITSKADSGWDSMSQKDSHKDPADWLNHGGDLYNRRYASTETEISPETTSKLRLKWEFYAGKDITATPAIFNGTLYFPSWNGYLYAVKASDGSLVWKQNLQNLTGLNATGFVTNVNWTVSRSTPTITGDMLIIGIYGPAAVIGVDRATGRLMWSTRLESNPAGVVAMSGTFHKGSFYVGTSSLEELLGIEQCCIFRGSLSKLDIKTGAILWQTFTLPDNHGERGEYAAPLNIQECQEQQNNQTVPTQPDQCIEPDNHSNSILAFDLDSGKIKWYRQLGGYDVWFLACSNLSTPNCPSGPNPDADFGEAPMMLSIYLNGTMLDIVVAVQKSGFAWALDRYDGSLVWSTEAGPGGLTGGGTWGAATDGKRVYTNIVNSNGKNFTLKPSDAITTAGGWVAMDANTGETLWSTANPSNATSNGPVTIANGVLFAGSTHPTGPMYAMEATSGRILWSHNTGASVYGGASVSSGCIYVGSGYSVNFGTLLSFTGGSSLFAFCLS</sequence>
<proteinExistence type="inferred from homology"/>
<evidence type="ECO:0000256" key="2">
    <source>
        <dbReference type="ARBA" id="ARBA00008156"/>
    </source>
</evidence>
<dbReference type="InterPro" id="IPR002372">
    <property type="entry name" value="PQQ_rpt_dom"/>
</dbReference>
<feature type="domain" description="Pyrrolo-quinoline quinone repeat" evidence="5">
    <location>
        <begin position="75"/>
        <end position="299"/>
    </location>
</feature>
<dbReference type="AlphaFoldDB" id="A0A438GHJ3"/>
<dbReference type="InterPro" id="IPR018391">
    <property type="entry name" value="PQQ_b-propeller_rpt"/>
</dbReference>
<comment type="caution">
    <text evidence="6">The sequence shown here is derived from an EMBL/GenBank/DDBJ whole genome shotgun (WGS) entry which is preliminary data.</text>
</comment>
<dbReference type="SUPFAM" id="SSF50998">
    <property type="entry name" value="Quinoprotein alcohol dehydrogenase-like"/>
    <property type="match status" value="1"/>
</dbReference>
<dbReference type="Gene3D" id="2.140.10.10">
    <property type="entry name" value="Quinoprotein alcohol dehydrogenase-like superfamily"/>
    <property type="match status" value="1"/>
</dbReference>